<dbReference type="EMBL" id="CAADFZ010000297">
    <property type="protein sequence ID" value="VFK68992.1"/>
    <property type="molecule type" value="Genomic_DNA"/>
</dbReference>
<accession>A0A451ASK9</accession>
<gene>
    <name evidence="1" type="ORF">BECKUNK1418G_GA0071005_12972</name>
    <name evidence="2" type="ORF">BECKUNK1418H_GA0071006_12972</name>
</gene>
<protein>
    <submittedName>
        <fullName evidence="1">Uncharacterized protein</fullName>
    </submittedName>
</protein>
<evidence type="ECO:0000313" key="1">
    <source>
        <dbReference type="EMBL" id="VFK68992.1"/>
    </source>
</evidence>
<sequence>MRFAYPPYGPESGLLFHSNSKEVLCYWIPAYQGNDGRVVNGNPWFRLRRVRYIKCRVRYRGLAA</sequence>
<name>A0A451ASK9_9GAMM</name>
<proteinExistence type="predicted"/>
<dbReference type="EMBL" id="CAADGD010000297">
    <property type="protein sequence ID" value="VFK73803.1"/>
    <property type="molecule type" value="Genomic_DNA"/>
</dbReference>
<evidence type="ECO:0000313" key="2">
    <source>
        <dbReference type="EMBL" id="VFK73803.1"/>
    </source>
</evidence>
<dbReference type="AlphaFoldDB" id="A0A451ASK9"/>
<reference evidence="1" key="1">
    <citation type="submission" date="2019-02" db="EMBL/GenBank/DDBJ databases">
        <authorList>
            <person name="Gruber-Vodicka R. H."/>
            <person name="Seah K. B. B."/>
        </authorList>
    </citation>
    <scope>NUCLEOTIDE SEQUENCE</scope>
    <source>
        <strain evidence="2">BECK_BY19</strain>
        <strain evidence="1">BECK_BY8</strain>
    </source>
</reference>
<organism evidence="1">
    <name type="scientific">Candidatus Kentrum sp. UNK</name>
    <dbReference type="NCBI Taxonomy" id="2126344"/>
    <lineage>
        <taxon>Bacteria</taxon>
        <taxon>Pseudomonadati</taxon>
        <taxon>Pseudomonadota</taxon>
        <taxon>Gammaproteobacteria</taxon>
        <taxon>Candidatus Kentrum</taxon>
    </lineage>
</organism>